<dbReference type="AlphaFoldDB" id="A0A0J1H1A2"/>
<organism evidence="3 4">
    <name type="scientific">Photobacterium ganghwense</name>
    <dbReference type="NCBI Taxonomy" id="320778"/>
    <lineage>
        <taxon>Bacteria</taxon>
        <taxon>Pseudomonadati</taxon>
        <taxon>Pseudomonadota</taxon>
        <taxon>Gammaproteobacteria</taxon>
        <taxon>Vibrionales</taxon>
        <taxon>Vibrionaceae</taxon>
        <taxon>Photobacterium</taxon>
    </lineage>
</organism>
<dbReference type="PATRIC" id="fig|320778.3.peg.4440"/>
<dbReference type="InterPro" id="IPR021344">
    <property type="entry name" value="DUF2970"/>
</dbReference>
<dbReference type="STRING" id="320778.ABT57_20650"/>
<gene>
    <name evidence="3" type="ORF">ABT57_20650</name>
</gene>
<evidence type="ECO:0000313" key="4">
    <source>
        <dbReference type="Proteomes" id="UP000035909"/>
    </source>
</evidence>
<dbReference type="RefSeq" id="WP_047887152.1">
    <property type="nucleotide sequence ID" value="NZ_CP071325.1"/>
</dbReference>
<feature type="transmembrane region" description="Helical" evidence="2">
    <location>
        <begin position="63"/>
        <end position="87"/>
    </location>
</feature>
<proteinExistence type="predicted"/>
<reference evidence="3 4" key="1">
    <citation type="submission" date="2015-05" db="EMBL/GenBank/DDBJ databases">
        <title>Photobacterium galathea sp. nov.</title>
        <authorList>
            <person name="Machado H."/>
            <person name="Gram L."/>
        </authorList>
    </citation>
    <scope>NUCLEOTIDE SEQUENCE [LARGE SCALE GENOMIC DNA]</scope>
    <source>
        <strain evidence="3 4">DSM 22954</strain>
    </source>
</reference>
<dbReference type="OrthoDB" id="5625885at2"/>
<dbReference type="Pfam" id="PF11174">
    <property type="entry name" value="DUF2970"/>
    <property type="match status" value="1"/>
</dbReference>
<keyword evidence="2" id="KW-0812">Transmembrane</keyword>
<evidence type="ECO:0000313" key="3">
    <source>
        <dbReference type="EMBL" id="KLV05630.1"/>
    </source>
</evidence>
<dbReference type="Proteomes" id="UP000035909">
    <property type="component" value="Unassembled WGS sequence"/>
</dbReference>
<evidence type="ECO:0000256" key="2">
    <source>
        <dbReference type="SAM" id="Phobius"/>
    </source>
</evidence>
<evidence type="ECO:0008006" key="5">
    <source>
        <dbReference type="Google" id="ProtNLM"/>
    </source>
</evidence>
<protein>
    <recommendedName>
        <fullName evidence="5">DUF2970 domain-containing protein</fullName>
    </recommendedName>
</protein>
<keyword evidence="4" id="KW-1185">Reference proteome</keyword>
<evidence type="ECO:0000256" key="1">
    <source>
        <dbReference type="SAM" id="MobiDB-lite"/>
    </source>
</evidence>
<feature type="compositionally biased region" description="Polar residues" evidence="1">
    <location>
        <begin position="1"/>
        <end position="25"/>
    </location>
</feature>
<keyword evidence="2" id="KW-1133">Transmembrane helix</keyword>
<name>A0A0J1H1A2_9GAMM</name>
<feature type="region of interest" description="Disordered" evidence="1">
    <location>
        <begin position="1"/>
        <end position="35"/>
    </location>
</feature>
<accession>A0A0J1H1A2</accession>
<dbReference type="EMBL" id="LDOU01000024">
    <property type="protein sequence ID" value="KLV05630.1"/>
    <property type="molecule type" value="Genomic_DNA"/>
</dbReference>
<keyword evidence="2" id="KW-0472">Membrane</keyword>
<comment type="caution">
    <text evidence="3">The sequence shown here is derived from an EMBL/GenBank/DDBJ whole genome shotgun (WGS) entry which is preliminary data.</text>
</comment>
<sequence length="89" mass="9635">MTKTKSTEPTQVATQAETQPPSSRDQPPRAHRSPNLCKSIAGALFGIQSERNREIDFNQPHPLPFIVAGVVAIALFVAILVAISQWVSA</sequence>